<dbReference type="Proteomes" id="UP000320766">
    <property type="component" value="Unassembled WGS sequence"/>
</dbReference>
<gene>
    <name evidence="2" type="ORF">EF807_04170</name>
</gene>
<dbReference type="Pfam" id="PF01863">
    <property type="entry name" value="YgjP-like"/>
    <property type="match status" value="1"/>
</dbReference>
<organism evidence="2 3">
    <name type="scientific">Candidatus Methanolliviera hydrocarbonicum</name>
    <dbReference type="NCBI Taxonomy" id="2491085"/>
    <lineage>
        <taxon>Archaea</taxon>
        <taxon>Methanobacteriati</taxon>
        <taxon>Methanobacteriota</taxon>
        <taxon>Candidatus Methanoliparia</taxon>
        <taxon>Candidatus Methanoliparales</taxon>
        <taxon>Candidatus Methanollivieraceae</taxon>
        <taxon>Candidatus Methanolliviera</taxon>
    </lineage>
</organism>
<dbReference type="InterPro" id="IPR053136">
    <property type="entry name" value="UTP_pyrophosphatase-like"/>
</dbReference>
<sequence length="225" mass="27000">MDDIKIDKIIRTRRRTFALEIKSDASLIVRAPEHASYETIQKIVYKKRFWISEKQKLAKEKYKKTDQKEFVNGEGFLYLGNIYKLFITDKTYPPIIFDNNSFILSSEYVENAREVFIRWYKKQAYSKISERVARYSSSSGIKYNKINITNAQKRWGSCSIKGNLNFSWRLIMAPLKVIDYVVVHEIVHIEEKNHSRKFWDKVKIILPGYKKHKNWLKENEYLFFF</sequence>
<accession>A0A520KWT5</accession>
<dbReference type="PANTHER" id="PTHR30399">
    <property type="entry name" value="UNCHARACTERIZED PROTEIN YGJP"/>
    <property type="match status" value="1"/>
</dbReference>
<dbReference type="AlphaFoldDB" id="A0A520KWT5"/>
<protein>
    <submittedName>
        <fullName evidence="2">M48 family peptidase</fullName>
    </submittedName>
</protein>
<evidence type="ECO:0000313" key="3">
    <source>
        <dbReference type="Proteomes" id="UP000320766"/>
    </source>
</evidence>
<dbReference type="Gene3D" id="3.30.2010.10">
    <property type="entry name" value="Metalloproteases ('zincins'), catalytic domain"/>
    <property type="match status" value="1"/>
</dbReference>
<dbReference type="PANTHER" id="PTHR30399:SF1">
    <property type="entry name" value="UTP PYROPHOSPHATASE"/>
    <property type="match status" value="1"/>
</dbReference>
<proteinExistence type="predicted"/>
<name>A0A520KWT5_9EURY</name>
<evidence type="ECO:0000259" key="1">
    <source>
        <dbReference type="Pfam" id="PF01863"/>
    </source>
</evidence>
<dbReference type="EMBL" id="RXIL01000069">
    <property type="protein sequence ID" value="RZN69746.1"/>
    <property type="molecule type" value="Genomic_DNA"/>
</dbReference>
<dbReference type="InterPro" id="IPR002725">
    <property type="entry name" value="YgjP-like_metallopeptidase"/>
</dbReference>
<reference evidence="2 3" key="1">
    <citation type="journal article" date="2019" name="Nat. Microbiol.">
        <title>Wide diversity of methane and short-chain alkane metabolisms in uncultured archaea.</title>
        <authorList>
            <person name="Borrel G."/>
            <person name="Adam P.S."/>
            <person name="McKay L.J."/>
            <person name="Chen L.X."/>
            <person name="Sierra-Garcia I.N."/>
            <person name="Sieber C.M."/>
            <person name="Letourneur Q."/>
            <person name="Ghozlane A."/>
            <person name="Andersen G.L."/>
            <person name="Li W.J."/>
            <person name="Hallam S.J."/>
            <person name="Muyzer G."/>
            <person name="de Oliveira V.M."/>
            <person name="Inskeep W.P."/>
            <person name="Banfield J.F."/>
            <person name="Gribaldo S."/>
        </authorList>
    </citation>
    <scope>NUCLEOTIDE SEQUENCE [LARGE SCALE GENOMIC DNA]</scope>
    <source>
        <strain evidence="2">NM1b</strain>
    </source>
</reference>
<dbReference type="CDD" id="cd07344">
    <property type="entry name" value="M48_yhfN_like"/>
    <property type="match status" value="1"/>
</dbReference>
<comment type="caution">
    <text evidence="2">The sequence shown here is derived from an EMBL/GenBank/DDBJ whole genome shotgun (WGS) entry which is preliminary data.</text>
</comment>
<feature type="domain" description="YgjP-like metallopeptidase" evidence="1">
    <location>
        <begin position="15"/>
        <end position="219"/>
    </location>
</feature>
<evidence type="ECO:0000313" key="2">
    <source>
        <dbReference type="EMBL" id="RZN69746.1"/>
    </source>
</evidence>